<protein>
    <submittedName>
        <fullName evidence="2">Uncharacterized protein</fullName>
    </submittedName>
</protein>
<name>A0A6A7B0U6_9PLEO</name>
<gene>
    <name evidence="2" type="ORF">T440DRAFT_400779</name>
</gene>
<accession>A0A6A7B0U6</accession>
<evidence type="ECO:0000313" key="3">
    <source>
        <dbReference type="Proteomes" id="UP000799423"/>
    </source>
</evidence>
<dbReference type="EMBL" id="MU006316">
    <property type="protein sequence ID" value="KAF2848714.1"/>
    <property type="molecule type" value="Genomic_DNA"/>
</dbReference>
<keyword evidence="1" id="KW-0472">Membrane</keyword>
<organism evidence="2 3">
    <name type="scientific">Plenodomus tracheiphilus IPT5</name>
    <dbReference type="NCBI Taxonomy" id="1408161"/>
    <lineage>
        <taxon>Eukaryota</taxon>
        <taxon>Fungi</taxon>
        <taxon>Dikarya</taxon>
        <taxon>Ascomycota</taxon>
        <taxon>Pezizomycotina</taxon>
        <taxon>Dothideomycetes</taxon>
        <taxon>Pleosporomycetidae</taxon>
        <taxon>Pleosporales</taxon>
        <taxon>Pleosporineae</taxon>
        <taxon>Leptosphaeriaceae</taxon>
        <taxon>Plenodomus</taxon>
    </lineage>
</organism>
<evidence type="ECO:0000313" key="2">
    <source>
        <dbReference type="EMBL" id="KAF2848714.1"/>
    </source>
</evidence>
<dbReference type="OrthoDB" id="3794851at2759"/>
<keyword evidence="1" id="KW-0812">Transmembrane</keyword>
<feature type="transmembrane region" description="Helical" evidence="1">
    <location>
        <begin position="24"/>
        <end position="49"/>
    </location>
</feature>
<keyword evidence="1" id="KW-1133">Transmembrane helix</keyword>
<proteinExistence type="predicted"/>
<reference evidence="2" key="1">
    <citation type="submission" date="2020-01" db="EMBL/GenBank/DDBJ databases">
        <authorList>
            <consortium name="DOE Joint Genome Institute"/>
            <person name="Haridas S."/>
            <person name="Albert R."/>
            <person name="Binder M."/>
            <person name="Bloem J."/>
            <person name="Labutti K."/>
            <person name="Salamov A."/>
            <person name="Andreopoulos B."/>
            <person name="Baker S.E."/>
            <person name="Barry K."/>
            <person name="Bills G."/>
            <person name="Bluhm B.H."/>
            <person name="Cannon C."/>
            <person name="Castanera R."/>
            <person name="Culley D.E."/>
            <person name="Daum C."/>
            <person name="Ezra D."/>
            <person name="Gonzalez J.B."/>
            <person name="Henrissat B."/>
            <person name="Kuo A."/>
            <person name="Liang C."/>
            <person name="Lipzen A."/>
            <person name="Lutzoni F."/>
            <person name="Magnuson J."/>
            <person name="Mondo S."/>
            <person name="Nolan M."/>
            <person name="Ohm R."/>
            <person name="Pangilinan J."/>
            <person name="Park H.-J."/>
            <person name="Ramirez L."/>
            <person name="Alfaro M."/>
            <person name="Sun H."/>
            <person name="Tritt A."/>
            <person name="Yoshinaga Y."/>
            <person name="Zwiers L.-H."/>
            <person name="Turgeon B.G."/>
            <person name="Goodwin S.B."/>
            <person name="Spatafora J.W."/>
            <person name="Crous P.W."/>
            <person name="Grigoriev I.V."/>
        </authorList>
    </citation>
    <scope>NUCLEOTIDE SEQUENCE</scope>
    <source>
        <strain evidence="2">IPT5</strain>
    </source>
</reference>
<keyword evidence="3" id="KW-1185">Reference proteome</keyword>
<dbReference type="Proteomes" id="UP000799423">
    <property type="component" value="Unassembled WGS sequence"/>
</dbReference>
<dbReference type="AlphaFoldDB" id="A0A6A7B0U6"/>
<sequence>MYIPHTIREVVTTNPTGEVNIGPIPLPVLIVLAIFVPCFVAFFVWLIYLKTVKRCKDKKALSAEEAGVEQPVSADVEIQVQSFMARAHGR</sequence>
<evidence type="ECO:0000256" key="1">
    <source>
        <dbReference type="SAM" id="Phobius"/>
    </source>
</evidence>